<comment type="caution">
    <text evidence="6">The sequence shown here is derived from an EMBL/GenBank/DDBJ whole genome shotgun (WGS) entry which is preliminary data.</text>
</comment>
<dbReference type="SUPFAM" id="SSF48403">
    <property type="entry name" value="Ankyrin repeat"/>
    <property type="match status" value="1"/>
</dbReference>
<dbReference type="Proteomes" id="UP000749646">
    <property type="component" value="Unassembled WGS sequence"/>
</dbReference>
<evidence type="ECO:0000259" key="5">
    <source>
        <dbReference type="PROSITE" id="PS51382"/>
    </source>
</evidence>
<dbReference type="SMART" id="SM00248">
    <property type="entry name" value="ANK"/>
    <property type="match status" value="5"/>
</dbReference>
<dbReference type="Pfam" id="PF03105">
    <property type="entry name" value="SPX"/>
    <property type="match status" value="1"/>
</dbReference>
<evidence type="ECO:0000256" key="1">
    <source>
        <dbReference type="ARBA" id="ARBA00022737"/>
    </source>
</evidence>
<dbReference type="AlphaFoldDB" id="A0A9P6MJK1"/>
<dbReference type="OrthoDB" id="197419at2759"/>
<dbReference type="InterPro" id="IPR004331">
    <property type="entry name" value="SPX_dom"/>
</dbReference>
<evidence type="ECO:0000256" key="4">
    <source>
        <dbReference type="SAM" id="MobiDB-lite"/>
    </source>
</evidence>
<dbReference type="Pfam" id="PF25329">
    <property type="entry name" value="C2_GDE1"/>
    <property type="match status" value="1"/>
</dbReference>
<feature type="compositionally biased region" description="Polar residues" evidence="4">
    <location>
        <begin position="667"/>
        <end position="693"/>
    </location>
</feature>
<feature type="compositionally biased region" description="Polar residues" evidence="4">
    <location>
        <begin position="701"/>
        <end position="711"/>
    </location>
</feature>
<name>A0A9P6MJK1_9FUNG</name>
<dbReference type="PANTHER" id="PTHR24173">
    <property type="entry name" value="ANKYRIN REPEAT CONTAINING"/>
    <property type="match status" value="1"/>
</dbReference>
<keyword evidence="2 3" id="KW-0040">ANK repeat</keyword>
<accession>A0A9P6MJK1</accession>
<sequence length="794" mass="87045">MKFGKTLHRNQIPEWGRHYLSYKGLKKEIKNGQDARDGESSKEDVVTGISKNEHKKFISDAAREEVEKISNFFIYKRSELERRLRILSEKSRRLNPASSVAMAASTPTIATAATTLVGFKPRPDLSIVTPLAGATGNTPLVPQSPFISDPEAEAECLQAMVDTKEMLSKLSWFAEMNRRAVEKILKKFDKCIMATASREGYMNTKVNQLPFVIDGQLSEMTLTIDVLIREMRAVVADHPPFKSGVAKHTNAESRLGLTEEQIDEAMMAIGRDDVTTLQGIIDSNFQENPGLEGILFASIQSGRILPRTLFRKACEVKAYRCIVLIMSFGSRTLILNVNEQTVLHRLAIEGGSFTKAIDNDHINTNSQLNSGAPTQSQQPAQRDDPELIVFILKQLSSYAEQDSLCTPKSTADIFGRRPLHYAAMHDYPNITGALINDLKASGEFIDFSDPYWFDTDGFTPLIYAVSRGHAGVVKVLVEEGGIKDVDAVTNAYATYPSLPKIMPSIPKTVLNPLVGSEVNLHAVYTYTPLSIACRLGHVEVAKLLIHFGADLNAQDEDGESCLLIAAKNGHLECVNLLIAGAGNGVGANLELREGYYGWTALHLAAIENHPEVVRVLLAAGANPNVYDYSSWNPHEHAIFAANNVCAALLRPVTRTLDERLRLQKLSTEASDPSLSRPISPNTLAGVSDSQSPRPQKLDSPPVSNGKNNARLSKTTQRAYGHKYLEDASLIVVTLGSNDVRSTVEPVELYITGDTNSFLTASTAFSLEITADNATAGEKVIVDLPLKDSSYHEQI</sequence>
<dbReference type="PROSITE" id="PS51382">
    <property type="entry name" value="SPX"/>
    <property type="match status" value="1"/>
</dbReference>
<evidence type="ECO:0000256" key="3">
    <source>
        <dbReference type="PROSITE-ProRule" id="PRU00023"/>
    </source>
</evidence>
<feature type="non-terminal residue" evidence="6">
    <location>
        <position position="1"/>
    </location>
</feature>
<reference evidence="6" key="1">
    <citation type="journal article" date="2020" name="Fungal Divers.">
        <title>Resolving the Mortierellaceae phylogeny through synthesis of multi-gene phylogenetics and phylogenomics.</title>
        <authorList>
            <person name="Vandepol N."/>
            <person name="Liber J."/>
            <person name="Desiro A."/>
            <person name="Na H."/>
            <person name="Kennedy M."/>
            <person name="Barry K."/>
            <person name="Grigoriev I.V."/>
            <person name="Miller A.N."/>
            <person name="O'Donnell K."/>
            <person name="Stajich J.E."/>
            <person name="Bonito G."/>
        </authorList>
    </citation>
    <scope>NUCLEOTIDE SEQUENCE</scope>
    <source>
        <strain evidence="6">MES-2147</strain>
    </source>
</reference>
<feature type="repeat" description="ANK" evidence="3">
    <location>
        <begin position="596"/>
        <end position="628"/>
    </location>
</feature>
<keyword evidence="1" id="KW-0677">Repeat</keyword>
<dbReference type="Pfam" id="PF12796">
    <property type="entry name" value="Ank_2"/>
    <property type="match status" value="2"/>
</dbReference>
<dbReference type="InterPro" id="IPR036770">
    <property type="entry name" value="Ankyrin_rpt-contain_sf"/>
</dbReference>
<evidence type="ECO:0000256" key="2">
    <source>
        <dbReference type="ARBA" id="ARBA00023043"/>
    </source>
</evidence>
<protein>
    <submittedName>
        <fullName evidence="6">Glycerophosphocholine phosphodiesterase</fullName>
    </submittedName>
</protein>
<feature type="region of interest" description="Disordered" evidence="4">
    <location>
        <begin position="667"/>
        <end position="711"/>
    </location>
</feature>
<dbReference type="EMBL" id="JAAAHW010000329">
    <property type="protein sequence ID" value="KAG0003658.1"/>
    <property type="molecule type" value="Genomic_DNA"/>
</dbReference>
<evidence type="ECO:0000313" key="7">
    <source>
        <dbReference type="Proteomes" id="UP000749646"/>
    </source>
</evidence>
<organism evidence="6 7">
    <name type="scientific">Modicella reniformis</name>
    <dbReference type="NCBI Taxonomy" id="1440133"/>
    <lineage>
        <taxon>Eukaryota</taxon>
        <taxon>Fungi</taxon>
        <taxon>Fungi incertae sedis</taxon>
        <taxon>Mucoromycota</taxon>
        <taxon>Mortierellomycotina</taxon>
        <taxon>Mortierellomycetes</taxon>
        <taxon>Mortierellales</taxon>
        <taxon>Mortierellaceae</taxon>
        <taxon>Modicella</taxon>
    </lineage>
</organism>
<keyword evidence="7" id="KW-1185">Reference proteome</keyword>
<dbReference type="InterPro" id="IPR002110">
    <property type="entry name" value="Ankyrin_rpt"/>
</dbReference>
<evidence type="ECO:0000313" key="6">
    <source>
        <dbReference type="EMBL" id="KAG0003658.1"/>
    </source>
</evidence>
<dbReference type="InterPro" id="IPR057506">
    <property type="entry name" value="C2_GPCPD1"/>
</dbReference>
<feature type="domain" description="SPX" evidence="5">
    <location>
        <begin position="1"/>
        <end position="202"/>
    </location>
</feature>
<feature type="repeat" description="ANK" evidence="3">
    <location>
        <begin position="456"/>
        <end position="480"/>
    </location>
</feature>
<gene>
    <name evidence="6" type="primary">GDE1_1</name>
    <name evidence="6" type="ORF">BGZ65_001471</name>
</gene>
<dbReference type="PROSITE" id="PS50088">
    <property type="entry name" value="ANK_REPEAT"/>
    <property type="match status" value="3"/>
</dbReference>
<dbReference type="PROSITE" id="PS50297">
    <property type="entry name" value="ANK_REP_REGION"/>
    <property type="match status" value="3"/>
</dbReference>
<feature type="repeat" description="ANK" evidence="3">
    <location>
        <begin position="524"/>
        <end position="556"/>
    </location>
</feature>
<dbReference type="PRINTS" id="PR01415">
    <property type="entry name" value="ANKYRIN"/>
</dbReference>
<dbReference type="Gene3D" id="1.25.40.20">
    <property type="entry name" value="Ankyrin repeat-containing domain"/>
    <property type="match status" value="2"/>
</dbReference>
<dbReference type="PANTHER" id="PTHR24173:SF74">
    <property type="entry name" value="ANKYRIN REPEAT DOMAIN-CONTAINING PROTEIN 16"/>
    <property type="match status" value="1"/>
</dbReference>
<proteinExistence type="predicted"/>